<dbReference type="Proteomes" id="UP000297891">
    <property type="component" value="Unassembled WGS sequence"/>
</dbReference>
<keyword evidence="1" id="KW-0812">Transmembrane</keyword>
<feature type="transmembrane region" description="Helical" evidence="1">
    <location>
        <begin position="108"/>
        <end position="128"/>
    </location>
</feature>
<reference evidence="2" key="1">
    <citation type="journal article" date="2019" name="PLoS Negl. Trop. Dis.">
        <title>Revisiting the worldwide diversity of Leptospira species in the environment.</title>
        <authorList>
            <person name="Vincent A.T."/>
            <person name="Schiettekatte O."/>
            <person name="Bourhy P."/>
            <person name="Veyrier F.J."/>
            <person name="Picardeau M."/>
        </authorList>
    </citation>
    <scope>NUCLEOTIDE SEQUENCE [LARGE SCALE GENOMIC DNA]</scope>
    <source>
        <strain evidence="2">201800277</strain>
    </source>
</reference>
<dbReference type="EMBL" id="RQFP01000013">
    <property type="protein sequence ID" value="TGK92393.1"/>
    <property type="molecule type" value="Genomic_DNA"/>
</dbReference>
<comment type="caution">
    <text evidence="2">The sequence shown here is derived from an EMBL/GenBank/DDBJ whole genome shotgun (WGS) entry which is preliminary data.</text>
</comment>
<protein>
    <submittedName>
        <fullName evidence="2">Uncharacterized protein</fullName>
    </submittedName>
</protein>
<accession>A0A2M9XX31</accession>
<dbReference type="AlphaFoldDB" id="A0A2M9XX31"/>
<dbReference type="OrthoDB" id="337141at2"/>
<name>A0A2M9XX31_9LEPT</name>
<dbReference type="RefSeq" id="WP_100792262.1">
    <property type="nucleotide sequence ID" value="NZ_NPDQ01000012.1"/>
</dbReference>
<evidence type="ECO:0000313" key="2">
    <source>
        <dbReference type="EMBL" id="TGK92393.1"/>
    </source>
</evidence>
<gene>
    <name evidence="2" type="ORF">EHQ30_13130</name>
</gene>
<organism evidence="2 3">
    <name type="scientific">Leptospira brenneri</name>
    <dbReference type="NCBI Taxonomy" id="2023182"/>
    <lineage>
        <taxon>Bacteria</taxon>
        <taxon>Pseudomonadati</taxon>
        <taxon>Spirochaetota</taxon>
        <taxon>Spirochaetia</taxon>
        <taxon>Leptospirales</taxon>
        <taxon>Leptospiraceae</taxon>
        <taxon>Leptospira</taxon>
    </lineage>
</organism>
<evidence type="ECO:0000313" key="3">
    <source>
        <dbReference type="Proteomes" id="UP000297891"/>
    </source>
</evidence>
<keyword evidence="1" id="KW-1133">Transmembrane helix</keyword>
<keyword evidence="1" id="KW-0472">Membrane</keyword>
<keyword evidence="3" id="KW-1185">Reference proteome</keyword>
<proteinExistence type="predicted"/>
<sequence length="129" mass="15370">MDYPNKTEYLEELSERFRSYLILSGVHNEYMIAEILNEFFKSTSLNFSFASDWQHWQNHLETKDLVKIPSLPLPDRSWQFGSMIPQSAEWKRDTQKTKQSIVGSLKPLFIIASIFLWSILYYIIIFRLL</sequence>
<evidence type="ECO:0000256" key="1">
    <source>
        <dbReference type="SAM" id="Phobius"/>
    </source>
</evidence>